<gene>
    <name evidence="1" type="ORF">MENTE1834_LOCUS38610</name>
</gene>
<accession>A0ACB1AJS3</accession>
<comment type="caution">
    <text evidence="1">The sequence shown here is derived from an EMBL/GenBank/DDBJ whole genome shotgun (WGS) entry which is preliminary data.</text>
</comment>
<evidence type="ECO:0000313" key="1">
    <source>
        <dbReference type="EMBL" id="CAK5090802.1"/>
    </source>
</evidence>
<sequence length="104" mass="12411">MTTKTARIETSINREEDVFLYLWKAHNLVNSRLHGKETEDPKFPKYQFPPNFLCQECRREINKEFDEDKIKNFLLLYYSDIRPIGRKGVEEVDGEEIEDKQVGE</sequence>
<evidence type="ECO:0000313" key="2">
    <source>
        <dbReference type="Proteomes" id="UP001497535"/>
    </source>
</evidence>
<name>A0ACB1AJS3_MELEN</name>
<organism evidence="1 2">
    <name type="scientific">Meloidogyne enterolobii</name>
    <name type="common">Root-knot nematode worm</name>
    <name type="synonym">Meloidogyne mayaguensis</name>
    <dbReference type="NCBI Taxonomy" id="390850"/>
    <lineage>
        <taxon>Eukaryota</taxon>
        <taxon>Metazoa</taxon>
        <taxon>Ecdysozoa</taxon>
        <taxon>Nematoda</taxon>
        <taxon>Chromadorea</taxon>
        <taxon>Rhabditida</taxon>
        <taxon>Tylenchina</taxon>
        <taxon>Tylenchomorpha</taxon>
        <taxon>Tylenchoidea</taxon>
        <taxon>Meloidogynidae</taxon>
        <taxon>Meloidogyninae</taxon>
        <taxon>Meloidogyne</taxon>
    </lineage>
</organism>
<dbReference type="EMBL" id="CAVMJV010000084">
    <property type="protein sequence ID" value="CAK5090802.1"/>
    <property type="molecule type" value="Genomic_DNA"/>
</dbReference>
<proteinExistence type="predicted"/>
<protein>
    <submittedName>
        <fullName evidence="1">Uncharacterized protein</fullName>
    </submittedName>
</protein>
<reference evidence="1" key="1">
    <citation type="submission" date="2023-11" db="EMBL/GenBank/DDBJ databases">
        <authorList>
            <person name="Poullet M."/>
        </authorList>
    </citation>
    <scope>NUCLEOTIDE SEQUENCE</scope>
    <source>
        <strain evidence="1">E1834</strain>
    </source>
</reference>
<keyword evidence="2" id="KW-1185">Reference proteome</keyword>
<dbReference type="Proteomes" id="UP001497535">
    <property type="component" value="Unassembled WGS sequence"/>
</dbReference>